<evidence type="ECO:0000256" key="1">
    <source>
        <dbReference type="SAM" id="MobiDB-lite"/>
    </source>
</evidence>
<accession>A0ABD3MP17</accession>
<comment type="caution">
    <text evidence="2">The sequence shown here is derived from an EMBL/GenBank/DDBJ whole genome shotgun (WGS) entry which is preliminary data.</text>
</comment>
<evidence type="ECO:0000313" key="2">
    <source>
        <dbReference type="EMBL" id="KAL3765402.1"/>
    </source>
</evidence>
<proteinExistence type="predicted"/>
<dbReference type="Proteomes" id="UP001530293">
    <property type="component" value="Unassembled WGS sequence"/>
</dbReference>
<keyword evidence="3" id="KW-1185">Reference proteome</keyword>
<feature type="compositionally biased region" description="Acidic residues" evidence="1">
    <location>
        <begin position="215"/>
        <end position="253"/>
    </location>
</feature>
<dbReference type="AlphaFoldDB" id="A0ABD3MP17"/>
<reference evidence="2 3" key="1">
    <citation type="submission" date="2024-10" db="EMBL/GenBank/DDBJ databases">
        <title>Updated reference genomes for cyclostephanoid diatoms.</title>
        <authorList>
            <person name="Roberts W.R."/>
            <person name="Alverson A.J."/>
        </authorList>
    </citation>
    <scope>NUCLEOTIDE SEQUENCE [LARGE SCALE GENOMIC DNA]</scope>
    <source>
        <strain evidence="2 3">AJA232-27</strain>
    </source>
</reference>
<organism evidence="2 3">
    <name type="scientific">Discostella pseudostelligera</name>
    <dbReference type="NCBI Taxonomy" id="259834"/>
    <lineage>
        <taxon>Eukaryota</taxon>
        <taxon>Sar</taxon>
        <taxon>Stramenopiles</taxon>
        <taxon>Ochrophyta</taxon>
        <taxon>Bacillariophyta</taxon>
        <taxon>Coscinodiscophyceae</taxon>
        <taxon>Thalassiosirophycidae</taxon>
        <taxon>Stephanodiscales</taxon>
        <taxon>Stephanodiscaceae</taxon>
        <taxon>Discostella</taxon>
    </lineage>
</organism>
<protein>
    <submittedName>
        <fullName evidence="2">Uncharacterized protein</fullName>
    </submittedName>
</protein>
<feature type="compositionally biased region" description="Acidic residues" evidence="1">
    <location>
        <begin position="272"/>
        <end position="294"/>
    </location>
</feature>
<evidence type="ECO:0000313" key="3">
    <source>
        <dbReference type="Proteomes" id="UP001530293"/>
    </source>
</evidence>
<name>A0ABD3MP17_9STRA</name>
<gene>
    <name evidence="2" type="ORF">ACHAWU_002320</name>
</gene>
<dbReference type="EMBL" id="JALLBG020000096">
    <property type="protein sequence ID" value="KAL3765402.1"/>
    <property type="molecule type" value="Genomic_DNA"/>
</dbReference>
<feature type="region of interest" description="Disordered" evidence="1">
    <location>
        <begin position="198"/>
        <end position="303"/>
    </location>
</feature>
<sequence length="315" mass="36547">MKKKFWTKIYEKTHRPCVSGYKELDLSSNPIVLKPGQVRGIYIHSTRRGDAAIVYDNKVKRKTHDDGFITILPGRAHVSEKAFGSVPIWGWGSAWRDNREFVGQIKYGACYSLWNPSKNLSFGENFRTAARSLFMCQRRLESPFSKLPDDCIYFILNMMRWDWVNDTTVAMRREQKHLRRLRREQMMEEADAIVAEMENESRAAEEDAAVAYDRENDDEVLGVDENDVANDEMDVDVSDDSEDADSSDDDTDPNEYNWGDHVTARTAFNYSDDNDSDSDSNVSEEEEEDDEETESMQRGVMLRARRSLRRMLRSR</sequence>